<evidence type="ECO:0000259" key="2">
    <source>
        <dbReference type="Pfam" id="PF05050"/>
    </source>
</evidence>
<evidence type="ECO:0000256" key="1">
    <source>
        <dbReference type="SAM" id="MobiDB-lite"/>
    </source>
</evidence>
<evidence type="ECO:0000313" key="4">
    <source>
        <dbReference type="Proteomes" id="UP000634780"/>
    </source>
</evidence>
<dbReference type="EMBL" id="JAEKOZ010000001">
    <property type="protein sequence ID" value="MBJ3805644.1"/>
    <property type="molecule type" value="Genomic_DNA"/>
</dbReference>
<reference evidence="3 4" key="1">
    <citation type="submission" date="2020-12" db="EMBL/GenBank/DDBJ databases">
        <title>Streptomyces typhae sp. nov., a novel endophytic actinomycete isolated from the root of cattail pollen (Typha angustifolia L.).</title>
        <authorList>
            <person name="Peng C."/>
            <person name="Liu C."/>
        </authorList>
    </citation>
    <scope>NUCLEOTIDE SEQUENCE [LARGE SCALE GENOMIC DNA]</scope>
    <source>
        <strain evidence="3 4">JCM 4753</strain>
    </source>
</reference>
<dbReference type="InterPro" id="IPR006342">
    <property type="entry name" value="FkbM_mtfrase"/>
</dbReference>
<dbReference type="GO" id="GO:0008168">
    <property type="term" value="F:methyltransferase activity"/>
    <property type="evidence" value="ECO:0007669"/>
    <property type="project" value="UniProtKB-KW"/>
</dbReference>
<dbReference type="GO" id="GO:0032259">
    <property type="term" value="P:methylation"/>
    <property type="evidence" value="ECO:0007669"/>
    <property type="project" value="UniProtKB-KW"/>
</dbReference>
<keyword evidence="3" id="KW-0489">Methyltransferase</keyword>
<feature type="compositionally biased region" description="Pro residues" evidence="1">
    <location>
        <begin position="7"/>
        <end position="23"/>
    </location>
</feature>
<evidence type="ECO:0000313" key="3">
    <source>
        <dbReference type="EMBL" id="MBJ3805644.1"/>
    </source>
</evidence>
<organism evidence="3 4">
    <name type="scientific">Streptomyces flavofungini</name>
    <dbReference type="NCBI Taxonomy" id="68200"/>
    <lineage>
        <taxon>Bacteria</taxon>
        <taxon>Bacillati</taxon>
        <taxon>Actinomycetota</taxon>
        <taxon>Actinomycetes</taxon>
        <taxon>Kitasatosporales</taxon>
        <taxon>Streptomycetaceae</taxon>
        <taxon>Streptomyces</taxon>
    </lineage>
</organism>
<proteinExistence type="predicted"/>
<comment type="caution">
    <text evidence="3">The sequence shown here is derived from an EMBL/GenBank/DDBJ whole genome shotgun (WGS) entry which is preliminary data.</text>
</comment>
<keyword evidence="4" id="KW-1185">Reference proteome</keyword>
<dbReference type="InterPro" id="IPR029063">
    <property type="entry name" value="SAM-dependent_MTases_sf"/>
</dbReference>
<dbReference type="Proteomes" id="UP000634780">
    <property type="component" value="Unassembled WGS sequence"/>
</dbReference>
<keyword evidence="3" id="KW-0808">Transferase</keyword>
<dbReference type="PANTHER" id="PTHR34203">
    <property type="entry name" value="METHYLTRANSFERASE, FKBM FAMILY PROTEIN"/>
    <property type="match status" value="1"/>
</dbReference>
<sequence length="345" mass="37352">MSHPTQDPTPNPTQGPGPNPAPDPASEAVPEILTTLARAYVRRAPGDFGKAALVARYLNGRLRDHPRRRVADVDFGVRGAEGAPGVPGAPGVRFALDTQDLIQRYLYLFGSWEPNMTRWLRGRLRPGDTFVDVGANIGYFGVLASRLVGPTGRVVTVEASPVFHERLLRQLRLNACGNVRALNAAVSDRAETLTFVLASSHNMGANSIVPYDGPAESTFDIEARPLPDLLDADEIAAARVIKVDVEGAEGGVVRGMAPLLDRLRPDAEVTVEVTPDRMRQLGYSAEELVATMRAHGFHPYRIANEYAPETYPAALRGPAALPVRLRGPVVEESDLIFSRVDAETL</sequence>
<dbReference type="Pfam" id="PF05050">
    <property type="entry name" value="Methyltransf_21"/>
    <property type="match status" value="1"/>
</dbReference>
<dbReference type="PANTHER" id="PTHR34203:SF15">
    <property type="entry name" value="SLL1173 PROTEIN"/>
    <property type="match status" value="1"/>
</dbReference>
<protein>
    <submittedName>
        <fullName evidence="3">FkbM family methyltransferase</fullName>
    </submittedName>
</protein>
<dbReference type="NCBIfam" id="TIGR01444">
    <property type="entry name" value="fkbM_fam"/>
    <property type="match status" value="1"/>
</dbReference>
<name>A0ABS0WXI0_9ACTN</name>
<accession>A0ABS0WXI0</accession>
<dbReference type="InterPro" id="IPR052514">
    <property type="entry name" value="SAM-dependent_MTase"/>
</dbReference>
<feature type="domain" description="Methyltransferase FkbM" evidence="2">
    <location>
        <begin position="132"/>
        <end position="298"/>
    </location>
</feature>
<dbReference type="Gene3D" id="3.40.50.150">
    <property type="entry name" value="Vaccinia Virus protein VP39"/>
    <property type="match status" value="1"/>
</dbReference>
<gene>
    <name evidence="3" type="ORF">JGB26_00640</name>
</gene>
<feature type="region of interest" description="Disordered" evidence="1">
    <location>
        <begin position="1"/>
        <end position="27"/>
    </location>
</feature>
<dbReference type="SUPFAM" id="SSF53335">
    <property type="entry name" value="S-adenosyl-L-methionine-dependent methyltransferases"/>
    <property type="match status" value="1"/>
</dbReference>